<dbReference type="SUPFAM" id="SSF51556">
    <property type="entry name" value="Metallo-dependent hydrolases"/>
    <property type="match status" value="1"/>
</dbReference>
<gene>
    <name evidence="2" type="ORF">BPA01_43810</name>
</gene>
<feature type="domain" description="Amidohydrolase 3" evidence="1">
    <location>
        <begin position="70"/>
        <end position="262"/>
    </location>
</feature>
<organism evidence="2 3">
    <name type="scientific">Brevibacillus parabrevis</name>
    <dbReference type="NCBI Taxonomy" id="54914"/>
    <lineage>
        <taxon>Bacteria</taxon>
        <taxon>Bacillati</taxon>
        <taxon>Bacillota</taxon>
        <taxon>Bacilli</taxon>
        <taxon>Bacillales</taxon>
        <taxon>Paenibacillaceae</taxon>
        <taxon>Brevibacillus</taxon>
    </lineage>
</organism>
<dbReference type="EMBL" id="BJMH01000028">
    <property type="protein sequence ID" value="GEB34801.1"/>
    <property type="molecule type" value="Genomic_DNA"/>
</dbReference>
<evidence type="ECO:0000259" key="1">
    <source>
        <dbReference type="Pfam" id="PF07969"/>
    </source>
</evidence>
<dbReference type="InterPro" id="IPR052349">
    <property type="entry name" value="Metallo-hydrolase_Enzymes"/>
</dbReference>
<dbReference type="Pfam" id="PF07969">
    <property type="entry name" value="Amidohydro_3"/>
    <property type="match status" value="1"/>
</dbReference>
<dbReference type="PANTHER" id="PTHR32027:SF9">
    <property type="entry name" value="BLL3847 PROTEIN"/>
    <property type="match status" value="1"/>
</dbReference>
<proteinExistence type="predicted"/>
<comment type="caution">
    <text evidence="2">The sequence shown here is derived from an EMBL/GenBank/DDBJ whole genome shotgun (WGS) entry which is preliminary data.</text>
</comment>
<keyword evidence="3" id="KW-1185">Reference proteome</keyword>
<reference evidence="2 3" key="1">
    <citation type="submission" date="2019-06" db="EMBL/GenBank/DDBJ databases">
        <title>Whole genome shotgun sequence of Brevibacillus parabrevis NBRC 12334.</title>
        <authorList>
            <person name="Hosoyama A."/>
            <person name="Uohara A."/>
            <person name="Ohji S."/>
            <person name="Ichikawa N."/>
        </authorList>
    </citation>
    <scope>NUCLEOTIDE SEQUENCE [LARGE SCALE GENOMIC DNA]</scope>
    <source>
        <strain evidence="2 3">NBRC 12334</strain>
    </source>
</reference>
<sequence length="267" mass="28902">MSAADELSEDGIEREDARGLLAMPTLLEKHVHLDKTLLGEEWRAVIPAANVIERCEIEKRILPGLATSTKERAENFLAVLLSYGSTYVRTHVDIYPKVGISNLEQVQAALATYADRLTHEIVAFPQHGLLRTKAKGLVREALRQGATHVGGVDPATVDQDIEESLYQMVDLAVEAGAGIDLHLHDHGHLGTFTMKRLAAMTTEAGLQGRVAISHAFALGDIPAQEAEEMAAVLREAGISIVTSVPYFRVIPPVPLLHKNGVSGSVNE</sequence>
<name>A0A4Y3PW65_BREPA</name>
<evidence type="ECO:0000313" key="2">
    <source>
        <dbReference type="EMBL" id="GEB34801.1"/>
    </source>
</evidence>
<dbReference type="Proteomes" id="UP000316882">
    <property type="component" value="Unassembled WGS sequence"/>
</dbReference>
<dbReference type="GO" id="GO:0016814">
    <property type="term" value="F:hydrolase activity, acting on carbon-nitrogen (but not peptide) bonds, in cyclic amidines"/>
    <property type="evidence" value="ECO:0007669"/>
    <property type="project" value="TreeGrafter"/>
</dbReference>
<dbReference type="InterPro" id="IPR013108">
    <property type="entry name" value="Amidohydro_3"/>
</dbReference>
<dbReference type="AlphaFoldDB" id="A0A4Y3PW65"/>
<dbReference type="PANTHER" id="PTHR32027">
    <property type="entry name" value="CYTOSINE DEAMINASE"/>
    <property type="match status" value="1"/>
</dbReference>
<accession>A0A4Y3PW65</accession>
<protein>
    <recommendedName>
        <fullName evidence="1">Amidohydrolase 3 domain-containing protein</fullName>
    </recommendedName>
</protein>
<dbReference type="Gene3D" id="3.20.20.140">
    <property type="entry name" value="Metal-dependent hydrolases"/>
    <property type="match status" value="1"/>
</dbReference>
<dbReference type="InterPro" id="IPR032466">
    <property type="entry name" value="Metal_Hydrolase"/>
</dbReference>
<evidence type="ECO:0000313" key="3">
    <source>
        <dbReference type="Proteomes" id="UP000316882"/>
    </source>
</evidence>